<reference evidence="2" key="1">
    <citation type="submission" date="2016-11" db="EMBL/GenBank/DDBJ databases">
        <authorList>
            <person name="Varghese N."/>
            <person name="Submissions S."/>
        </authorList>
    </citation>
    <scope>NUCLEOTIDE SEQUENCE [LARGE SCALE GENOMIC DNA]</scope>
    <source>
        <strain evidence="2">DSM 26884</strain>
    </source>
</reference>
<dbReference type="Proteomes" id="UP000184192">
    <property type="component" value="Unassembled WGS sequence"/>
</dbReference>
<sequence>MANIQMQCLSSRFITFTELNKNKRCDKRYPEQALQKFITLNHKAFSFLGVNVAIQEREGHVGLAFTSGKFVGCAPLRTPVNGKYYLDFVVTSRFGEDIADIANLLQSTLEPEYGDMTLVSSSEMRAPVYLDCINYFNSFNNAMKCIWNKFDTIKQIENVPTSSTNWMKYVSNSYNPMNTFEFENRKNIQSKNHSEWYKLTYILKLAIDLFQTPLTPVSIKFKAKTLVDKLRLYSASHNLEPTTTAFIIHDFDPMAIKELKIQANKLLNHRARNKLSWRIDSAELFERFAQYIMHEVGKKLGARTESNARYQIFGANNPAWTLRYLEPDILLVKGGYLCTIDAKYKAHMFNTSVSTDSLKDSFRQDLHQVLAYSAFDLAKNKDAMILYPCNKFKSIPLSASSGYTSIRNRITLVGLPFNSKEIKNMVNKLSDTIQAKIHL</sequence>
<evidence type="ECO:0000313" key="2">
    <source>
        <dbReference type="Proteomes" id="UP000184192"/>
    </source>
</evidence>
<evidence type="ECO:0000313" key="1">
    <source>
        <dbReference type="EMBL" id="SHJ43918.1"/>
    </source>
</evidence>
<gene>
    <name evidence="1" type="ORF">SAMN05444350_12822</name>
</gene>
<accession>A0A1M6JB26</accession>
<name>A0A1M6JB26_9BACE</name>
<organism evidence="1 2">
    <name type="scientific">Bacteroides stercorirosoris</name>
    <dbReference type="NCBI Taxonomy" id="871324"/>
    <lineage>
        <taxon>Bacteria</taxon>
        <taxon>Pseudomonadati</taxon>
        <taxon>Bacteroidota</taxon>
        <taxon>Bacteroidia</taxon>
        <taxon>Bacteroidales</taxon>
        <taxon>Bacteroidaceae</taxon>
        <taxon>Bacteroides</taxon>
    </lineage>
</organism>
<proteinExistence type="predicted"/>
<keyword evidence="2" id="KW-1185">Reference proteome</keyword>
<protein>
    <recommendedName>
        <fullName evidence="3">McrBC 5-methylcytosine restriction system component</fullName>
    </recommendedName>
</protein>
<evidence type="ECO:0008006" key="3">
    <source>
        <dbReference type="Google" id="ProtNLM"/>
    </source>
</evidence>
<dbReference type="EMBL" id="FQZN01000028">
    <property type="protein sequence ID" value="SHJ43918.1"/>
    <property type="molecule type" value="Genomic_DNA"/>
</dbReference>
<dbReference type="AlphaFoldDB" id="A0A1M6JB26"/>